<dbReference type="InterPro" id="IPR036869">
    <property type="entry name" value="J_dom_sf"/>
</dbReference>
<evidence type="ECO:0000256" key="2">
    <source>
        <dbReference type="SAM" id="Phobius"/>
    </source>
</evidence>
<sequence length="227" mass="24915">MVALSTTAIVHISGKSFPTPPVAVPCQSLNWFVFPSSVVFVTQKRKPVIVKSSSAGESAAETTATEVEESENESSIEAPEGPPSLISALNVERALRGIPITDVDYYGILGIPRGCSYEKVTVGYKNKVGELLSQGLDEEELSIKMELLKESYAILSSEEERRMYDWSLARSGKPDSYTWPFEVDMVKAPRESPPPQEPEDVGPTRLVGYFIVGWIILSFALSIALNR</sequence>
<feature type="transmembrane region" description="Helical" evidence="2">
    <location>
        <begin position="206"/>
        <end position="225"/>
    </location>
</feature>
<dbReference type="PANTHER" id="PTHR47726">
    <property type="entry name" value="NAD(P)H-QUINONE OXIDOREDUCTASE SUBUNIT U, CHLOROPLASTIC"/>
    <property type="match status" value="1"/>
</dbReference>
<dbReference type="SUPFAM" id="SSF46565">
    <property type="entry name" value="Chaperone J-domain"/>
    <property type="match status" value="1"/>
</dbReference>
<evidence type="ECO:0000259" key="3">
    <source>
        <dbReference type="PROSITE" id="PS50076"/>
    </source>
</evidence>
<dbReference type="InterPro" id="IPR001623">
    <property type="entry name" value="DnaJ_domain"/>
</dbReference>
<name>A0A2P2K427_RHIMU</name>
<dbReference type="GO" id="GO:0010598">
    <property type="term" value="C:NAD(P)H dehydrogenase complex (plastoquinone)"/>
    <property type="evidence" value="ECO:0007669"/>
    <property type="project" value="InterPro"/>
</dbReference>
<keyword evidence="2" id="KW-1133">Transmembrane helix</keyword>
<evidence type="ECO:0000256" key="1">
    <source>
        <dbReference type="SAM" id="MobiDB-lite"/>
    </source>
</evidence>
<dbReference type="FunFam" id="1.10.287.110:FF:000080">
    <property type="entry name" value="NAD(P)H-quinone oxidoreductase subunit U chloroplastic"/>
    <property type="match status" value="1"/>
</dbReference>
<feature type="compositionally biased region" description="Low complexity" evidence="1">
    <location>
        <begin position="52"/>
        <end position="65"/>
    </location>
</feature>
<evidence type="ECO:0000313" key="4">
    <source>
        <dbReference type="EMBL" id="MBX00478.1"/>
    </source>
</evidence>
<accession>A0A2P2K427</accession>
<dbReference type="AlphaFoldDB" id="A0A2P2K427"/>
<feature type="domain" description="J" evidence="3">
    <location>
        <begin position="104"/>
        <end position="168"/>
    </location>
</feature>
<reference evidence="4" key="1">
    <citation type="submission" date="2018-02" db="EMBL/GenBank/DDBJ databases">
        <title>Rhizophora mucronata_Transcriptome.</title>
        <authorList>
            <person name="Meera S.P."/>
            <person name="Sreeshan A."/>
            <person name="Augustine A."/>
        </authorList>
    </citation>
    <scope>NUCLEOTIDE SEQUENCE</scope>
    <source>
        <tissue evidence="4">Leaf</tissue>
    </source>
</reference>
<keyword evidence="2" id="KW-0812">Transmembrane</keyword>
<dbReference type="EMBL" id="GGEC01019994">
    <property type="protein sequence ID" value="MBX00478.1"/>
    <property type="molecule type" value="Transcribed_RNA"/>
</dbReference>
<dbReference type="InterPro" id="IPR044199">
    <property type="entry name" value="NdhU_chloroplastic"/>
</dbReference>
<dbReference type="PROSITE" id="PS50076">
    <property type="entry name" value="DNAJ_2"/>
    <property type="match status" value="1"/>
</dbReference>
<dbReference type="GO" id="GO:0009535">
    <property type="term" value="C:chloroplast thylakoid membrane"/>
    <property type="evidence" value="ECO:0007669"/>
    <property type="project" value="InterPro"/>
</dbReference>
<feature type="region of interest" description="Disordered" evidence="1">
    <location>
        <begin position="52"/>
        <end position="83"/>
    </location>
</feature>
<dbReference type="Gene3D" id="1.10.287.110">
    <property type="entry name" value="DnaJ domain"/>
    <property type="match status" value="1"/>
</dbReference>
<dbReference type="PANTHER" id="PTHR47726:SF1">
    <property type="entry name" value="NAD(P)H-QUINONE OXIDOREDUCTASE SUBUNIT U, CHLOROPLASTIC"/>
    <property type="match status" value="1"/>
</dbReference>
<organism evidence="4">
    <name type="scientific">Rhizophora mucronata</name>
    <name type="common">Asiatic mangrove</name>
    <dbReference type="NCBI Taxonomy" id="61149"/>
    <lineage>
        <taxon>Eukaryota</taxon>
        <taxon>Viridiplantae</taxon>
        <taxon>Streptophyta</taxon>
        <taxon>Embryophyta</taxon>
        <taxon>Tracheophyta</taxon>
        <taxon>Spermatophyta</taxon>
        <taxon>Magnoliopsida</taxon>
        <taxon>eudicotyledons</taxon>
        <taxon>Gunneridae</taxon>
        <taxon>Pentapetalae</taxon>
        <taxon>rosids</taxon>
        <taxon>fabids</taxon>
        <taxon>Malpighiales</taxon>
        <taxon>Rhizophoraceae</taxon>
        <taxon>Rhizophora</taxon>
    </lineage>
</organism>
<keyword evidence="2" id="KW-0472">Membrane</keyword>
<protein>
    <recommendedName>
        <fullName evidence="3">J domain-containing protein</fullName>
    </recommendedName>
</protein>
<proteinExistence type="predicted"/>